<dbReference type="HOGENOM" id="CLU_027870_3_0_9"/>
<dbReference type="EMBL" id="ABED02000025">
    <property type="protein sequence ID" value="EDP21751.1"/>
    <property type="molecule type" value="Genomic_DNA"/>
</dbReference>
<gene>
    <name evidence="1" type="ORF">FAEPRAM212_01572</name>
</gene>
<protein>
    <submittedName>
        <fullName evidence="1">Phage portal protein, lambda family</fullName>
    </submittedName>
</protein>
<evidence type="ECO:0000313" key="1">
    <source>
        <dbReference type="EMBL" id="EDP21751.1"/>
    </source>
</evidence>
<dbReference type="InterPro" id="IPR006429">
    <property type="entry name" value="Phage_lambda_portal"/>
</dbReference>
<dbReference type="Pfam" id="PF05136">
    <property type="entry name" value="Phage_portal_2"/>
    <property type="match status" value="1"/>
</dbReference>
<reference evidence="1 2" key="2">
    <citation type="submission" date="2007-09" db="EMBL/GenBank/DDBJ databases">
        <authorList>
            <person name="Fulton L."/>
            <person name="Clifton S."/>
            <person name="Fulton B."/>
            <person name="Xu J."/>
            <person name="Minx P."/>
            <person name="Pepin K.H."/>
            <person name="Johnson M."/>
            <person name="Thiruvilangam P."/>
            <person name="Bhonagiri V."/>
            <person name="Nash W.E."/>
            <person name="Mardis E.R."/>
            <person name="Wilson R.K."/>
        </authorList>
    </citation>
    <scope>NUCLEOTIDE SEQUENCE [LARGE SCALE GENOMIC DNA]</scope>
    <source>
        <strain evidence="1 2">M21/2</strain>
    </source>
</reference>
<accession>A8SB59</accession>
<comment type="caution">
    <text evidence="1">The sequence shown here is derived from an EMBL/GenBank/DDBJ whole genome shotgun (WGS) entry which is preliminary data.</text>
</comment>
<sequence>MNWLDRVIGFFSPQSAYMREAWRQQLEFIRGAGYDAADSGRLNRNWRPHNEAADYVDRGARDVIRARARDMERNSDMFNSILSAYKRNVVGTGFTLQASTGDEELDTQIEKLWKRWTKKQNCDVTKQQNFNQILRMAVTRKKIDGGILFKKCYTKGGILPFKLQALEVDELAGSVASPHTKGNRVIGGIEYNDSNCPVGYWIEQYNIDGYGLNQPVYYPANDIIFYYTKKRPSQLREVSDMAPSLTRIRDANEFITAVSMKERVAACFALLIKRAAPLGGVTGRNAQNNNGDRRSYDGKMLTPGMISELNAGDDAEVVDPKSGSSDATTFLKLLQRLVCAGQGLSYEATARDMSETNYSSARQAMIEDDLTYAEEIEQLRDSFMDEVYETFLISAVLAGEIVISDFWIDPQKYMDHKWVSAPKRWIDPQKEAGANKTALESGVKSFKQISAEQGRDWKEQIDDMADVAAYAKEKGVQIGGVKDVQIAEEKPKPKNPDE</sequence>
<dbReference type="NCBIfam" id="TIGR01539">
    <property type="entry name" value="portal_lambda"/>
    <property type="match status" value="1"/>
</dbReference>
<dbReference type="AlphaFoldDB" id="A8SB59"/>
<dbReference type="Proteomes" id="UP000005945">
    <property type="component" value="Unassembled WGS sequence"/>
</dbReference>
<proteinExistence type="predicted"/>
<dbReference type="GeneID" id="75068352"/>
<dbReference type="GO" id="GO:0005198">
    <property type="term" value="F:structural molecule activity"/>
    <property type="evidence" value="ECO:0007669"/>
    <property type="project" value="InterPro"/>
</dbReference>
<dbReference type="GO" id="GO:0019068">
    <property type="term" value="P:virion assembly"/>
    <property type="evidence" value="ECO:0007669"/>
    <property type="project" value="InterPro"/>
</dbReference>
<reference evidence="1 2" key="1">
    <citation type="submission" date="2007-09" db="EMBL/GenBank/DDBJ databases">
        <title>Draft genome sequence of Faecalibacterium prausnitzii M21/2.</title>
        <authorList>
            <person name="Sudarsanam P."/>
            <person name="Ley R."/>
            <person name="Guruge J."/>
            <person name="Turnbaugh P.J."/>
            <person name="Mahowald M."/>
            <person name="Liep D."/>
            <person name="Gordon J."/>
        </authorList>
    </citation>
    <scope>NUCLEOTIDE SEQUENCE [LARGE SCALE GENOMIC DNA]</scope>
    <source>
        <strain evidence="1 2">M21/2</strain>
    </source>
</reference>
<name>A8SB59_9FIRM</name>
<dbReference type="RefSeq" id="WP_005923738.1">
    <property type="nucleotide sequence ID" value="NZ_DS483500.1"/>
</dbReference>
<organism evidence="1 2">
    <name type="scientific">Faecalibacterium prausnitzii M21/2</name>
    <dbReference type="NCBI Taxonomy" id="411485"/>
    <lineage>
        <taxon>Bacteria</taxon>
        <taxon>Bacillati</taxon>
        <taxon>Bacillota</taxon>
        <taxon>Clostridia</taxon>
        <taxon>Eubacteriales</taxon>
        <taxon>Oscillospiraceae</taxon>
        <taxon>Faecalibacterium</taxon>
    </lineage>
</organism>
<evidence type="ECO:0000313" key="2">
    <source>
        <dbReference type="Proteomes" id="UP000005945"/>
    </source>
</evidence>